<feature type="compositionally biased region" description="Polar residues" evidence="10">
    <location>
        <begin position="533"/>
        <end position="550"/>
    </location>
</feature>
<dbReference type="PANTHER" id="PTHR28670:SF1">
    <property type="entry name" value="UV-STIMULATED SCAFFOLD PROTEIN A"/>
    <property type="match status" value="1"/>
</dbReference>
<keyword evidence="8" id="KW-0175">Coiled coil</keyword>
<evidence type="ECO:0000259" key="11">
    <source>
        <dbReference type="Pfam" id="PF09740"/>
    </source>
</evidence>
<evidence type="ECO:0000313" key="13">
    <source>
        <dbReference type="WBParaSite" id="PSAMB.scaffold62size89333.g1315.t1"/>
    </source>
</evidence>
<keyword evidence="4" id="KW-0479">Metal-binding</keyword>
<dbReference type="InterPro" id="IPR049431">
    <property type="entry name" value="UVSSA_C"/>
</dbReference>
<dbReference type="PANTHER" id="PTHR28670">
    <property type="entry name" value="UV-STIMULATED SCAFFOLD PROTEIN A"/>
    <property type="match status" value="1"/>
</dbReference>
<feature type="compositionally biased region" description="Basic and acidic residues" evidence="10">
    <location>
        <begin position="551"/>
        <end position="563"/>
    </location>
</feature>
<keyword evidence="3" id="KW-0158">Chromosome</keyword>
<evidence type="ECO:0000256" key="7">
    <source>
        <dbReference type="ARBA" id="ARBA00022833"/>
    </source>
</evidence>
<dbReference type="GO" id="GO:0005694">
    <property type="term" value="C:chromosome"/>
    <property type="evidence" value="ECO:0007669"/>
    <property type="project" value="UniProtKB-SubCell"/>
</dbReference>
<name>A0A914X4E8_9BILA</name>
<feature type="compositionally biased region" description="Basic and acidic residues" evidence="10">
    <location>
        <begin position="515"/>
        <end position="531"/>
    </location>
</feature>
<comment type="similarity">
    <text evidence="2">Belongs to the UVSSA family.</text>
</comment>
<evidence type="ECO:0000256" key="2">
    <source>
        <dbReference type="ARBA" id="ARBA00009240"/>
    </source>
</evidence>
<dbReference type="AlphaFoldDB" id="A0A914X4E8"/>
<evidence type="ECO:0000256" key="6">
    <source>
        <dbReference type="ARBA" id="ARBA00022771"/>
    </source>
</evidence>
<protein>
    <submittedName>
        <fullName evidence="13">UV-stimulated scaffold protein A</fullName>
    </submittedName>
</protein>
<feature type="domain" description="UV-stimulated scaffold protein A C-terminal" evidence="11">
    <location>
        <begin position="420"/>
        <end position="522"/>
    </location>
</feature>
<organism evidence="12 13">
    <name type="scientific">Plectus sambesii</name>
    <dbReference type="NCBI Taxonomy" id="2011161"/>
    <lineage>
        <taxon>Eukaryota</taxon>
        <taxon>Metazoa</taxon>
        <taxon>Ecdysozoa</taxon>
        <taxon>Nematoda</taxon>
        <taxon>Chromadorea</taxon>
        <taxon>Plectida</taxon>
        <taxon>Plectina</taxon>
        <taxon>Plectoidea</taxon>
        <taxon>Plectidae</taxon>
        <taxon>Plectus</taxon>
    </lineage>
</organism>
<dbReference type="InterPro" id="IPR018610">
    <property type="entry name" value="UVSSA"/>
</dbReference>
<feature type="compositionally biased region" description="Polar residues" evidence="10">
    <location>
        <begin position="398"/>
        <end position="414"/>
    </location>
</feature>
<feature type="region of interest" description="Disordered" evidence="10">
    <location>
        <begin position="515"/>
        <end position="585"/>
    </location>
</feature>
<dbReference type="GO" id="GO:0008270">
    <property type="term" value="F:zinc ion binding"/>
    <property type="evidence" value="ECO:0007669"/>
    <property type="project" value="UniProtKB-KW"/>
</dbReference>
<evidence type="ECO:0000256" key="1">
    <source>
        <dbReference type="ARBA" id="ARBA00004286"/>
    </source>
</evidence>
<evidence type="ECO:0000256" key="4">
    <source>
        <dbReference type="ARBA" id="ARBA00022723"/>
    </source>
</evidence>
<dbReference type="Pfam" id="PF09740">
    <property type="entry name" value="DUF2043"/>
    <property type="match status" value="1"/>
</dbReference>
<evidence type="ECO:0000256" key="8">
    <source>
        <dbReference type="ARBA" id="ARBA00023054"/>
    </source>
</evidence>
<evidence type="ECO:0000256" key="5">
    <source>
        <dbReference type="ARBA" id="ARBA00022763"/>
    </source>
</evidence>
<dbReference type="GO" id="GO:0000993">
    <property type="term" value="F:RNA polymerase II complex binding"/>
    <property type="evidence" value="ECO:0007669"/>
    <property type="project" value="TreeGrafter"/>
</dbReference>
<keyword evidence="5" id="KW-0227">DNA damage</keyword>
<reference evidence="13" key="1">
    <citation type="submission" date="2022-11" db="UniProtKB">
        <authorList>
            <consortium name="WormBaseParasite"/>
        </authorList>
    </citation>
    <scope>IDENTIFICATION</scope>
</reference>
<evidence type="ECO:0000256" key="9">
    <source>
        <dbReference type="ARBA" id="ARBA00023204"/>
    </source>
</evidence>
<evidence type="ECO:0000256" key="3">
    <source>
        <dbReference type="ARBA" id="ARBA00022454"/>
    </source>
</evidence>
<sequence>MSHFSDPSLVSPEGQVKRYVRSLVERFNCELKELDEKRIKQLKNMVKNDQNLIEPLIASLFEALQRPDSDRRLAALLICDQFFVRSHKFRETLIADFQDFLLYTAETDALRNPLPSPKAAAKLLKTEAIKIVRQWHDKFGPAYKKLELAYGYLKQCKTLDFERLDAETLVERQRAQEATERKERVQQKVAQKIASDFEGHRADIEERLTEAKNAINLLFPEFCPTDQLQLSDRSDSTRQESLQLHGIASTDHHVTVEVNLSEPAVKTTDDNAPLVEAVADSKKLLEKDLRRLNKWLQQLAKVGGRSSEQLSKRLIDLKNDCATELARCQDLNLPVRHHRERRTARNGSDSEDSDFEDVPEKEGLELDFKLPADDRVPQHILDHIQYDVDDSDRPGPSGINTSKSTAALSQTPTEQEGHSDIPTLAFGLDLKYWGQDKVEVAAMPKNNADCHRFWRAPDESDATDGSADIYRTRVISFGGKFKPVERECRHPLADGAVCTRKDRVKCPFHGIIIERDTQGNPTMRHEGRDGRGQSASTSQDKRQSAATLLSNREETDYLRDLERSTGAALGGAKSSTTASAQRHKKRQLTEAQMARNRLQTRLFNKSALKRVGDTLDAIQDARNKKKFGQQFSYSISKRRT</sequence>
<dbReference type="WBParaSite" id="PSAMB.scaffold62size89333.g1315.t1">
    <property type="protein sequence ID" value="PSAMB.scaffold62size89333.g1315.t1"/>
    <property type="gene ID" value="PSAMB.scaffold62size89333.g1315"/>
</dbReference>
<feature type="region of interest" description="Disordered" evidence="10">
    <location>
        <begin position="386"/>
        <end position="420"/>
    </location>
</feature>
<keyword evidence="9" id="KW-0234">DNA repair</keyword>
<accession>A0A914X4E8</accession>
<dbReference type="Pfam" id="PF20867">
    <property type="entry name" value="UVSSA_N"/>
    <property type="match status" value="1"/>
</dbReference>
<dbReference type="GO" id="GO:0009411">
    <property type="term" value="P:response to UV"/>
    <property type="evidence" value="ECO:0007669"/>
    <property type="project" value="InterPro"/>
</dbReference>
<evidence type="ECO:0000313" key="12">
    <source>
        <dbReference type="Proteomes" id="UP000887566"/>
    </source>
</evidence>
<proteinExistence type="inferred from homology"/>
<keyword evidence="12" id="KW-1185">Reference proteome</keyword>
<keyword evidence="7" id="KW-0862">Zinc</keyword>
<dbReference type="InterPro" id="IPR049408">
    <property type="entry name" value="UVSSA_N_a-solenoid_rpt"/>
</dbReference>
<evidence type="ECO:0000256" key="10">
    <source>
        <dbReference type="SAM" id="MobiDB-lite"/>
    </source>
</evidence>
<feature type="region of interest" description="Disordered" evidence="10">
    <location>
        <begin position="338"/>
        <end position="360"/>
    </location>
</feature>
<dbReference type="Proteomes" id="UP000887566">
    <property type="component" value="Unplaced"/>
</dbReference>
<comment type="subcellular location">
    <subcellularLocation>
        <location evidence="1">Chromosome</location>
    </subcellularLocation>
</comment>
<keyword evidence="6" id="KW-0863">Zinc-finger</keyword>
<dbReference type="GO" id="GO:0006283">
    <property type="term" value="P:transcription-coupled nucleotide-excision repair"/>
    <property type="evidence" value="ECO:0007669"/>
    <property type="project" value="TreeGrafter"/>
</dbReference>